<dbReference type="Pfam" id="PF01593">
    <property type="entry name" value="Amino_oxidase"/>
    <property type="match status" value="1"/>
</dbReference>
<proteinExistence type="predicted"/>
<sequence length="716" mass="80962">MLPPVKSQKAVYDVVIVGGGLAGLTAGYLLKDLNILVLEKEAQAGGRILSHSAHGIPYDLGAVFAYNQDNLPFKVNSSALIRESEQIGIFYGGQVHYGSSPIDCLKKLELEPNYLQQLENFQIQPAQEKEGLSDKLYTLINAFFQVIHPGDIWDYLPSLQQDALRKFSTDHYETSNGELIEQFQSNLGSILKLNTKVIEIIDKQTCVKLIIETGDDIDTLWAKTVILTTPAPIALSLLKSIQEPCQSFLQSVQYGRGTVVAIGFKNLELTSFAYLVTPDLPSATIIQHNIQHNSNKVLLVYYVGKVSAQLEAIPNQQIIQQTLGILQQLGIGDISEDKVLFTDVHHWPMVGTIISEDSYGKWKQQLSHPSRRVWLAGDYVFANTEQIIPYGMEAAILSGKQVVKKVKQYLNKEFFAELITKKTPSEQFKSNFLIYTSIYQLSSDKPVFLENKEEGNIAFYGLMLQAHPDKTLQTYLLNQATTEHLWEYQIDYGITADDSALVIEGLMETGVSDQVLMPSLKKLVECFYDSEQGAFRTIRKQGRAVYWQGSSIDATAQVGYLLHRIAPDQFQSEISACTRYLQQNQSEQGYWQSRWFPSVMLTTYYVIRLLWFFPQYQKTLKKTRNYILRTQTDNGSWGNSIIETATAILALQTMNVGASAQTEAKQWILSQKTDQGWRGEPVLYYWYEINPEKKLFFHCMDKGKITTAWATLALNG</sequence>
<dbReference type="RefSeq" id="WP_070390695.1">
    <property type="nucleotide sequence ID" value="NZ_CP017599.1"/>
</dbReference>
<evidence type="ECO:0000313" key="2">
    <source>
        <dbReference type="EMBL" id="AOW98182.1"/>
    </source>
</evidence>
<dbReference type="PANTHER" id="PTHR42923">
    <property type="entry name" value="PROTOPORPHYRINOGEN OXIDASE"/>
    <property type="match status" value="1"/>
</dbReference>
<protein>
    <recommendedName>
        <fullName evidence="1">Amine oxidase domain-containing protein</fullName>
    </recommendedName>
</protein>
<dbReference type="Proteomes" id="UP000177870">
    <property type="component" value="Chromosome"/>
</dbReference>
<dbReference type="PANTHER" id="PTHR42923:SF3">
    <property type="entry name" value="PROTOPORPHYRINOGEN OXIDASE"/>
    <property type="match status" value="1"/>
</dbReference>
<dbReference type="InterPro" id="IPR050464">
    <property type="entry name" value="Zeta_carotene_desat/Oxidored"/>
</dbReference>
<dbReference type="Gene3D" id="1.10.405.10">
    <property type="entry name" value="Guanine Nucleotide Dissociation Inhibitor, domain 1"/>
    <property type="match status" value="1"/>
</dbReference>
<dbReference type="EMBL" id="CP017599">
    <property type="protein sequence ID" value="AOW98182.1"/>
    <property type="molecule type" value="Genomic_DNA"/>
</dbReference>
<dbReference type="STRING" id="1458985.BJP34_00875"/>
<name>A0A1D8TKS9_9CYAN</name>
<dbReference type="SUPFAM" id="SSF51905">
    <property type="entry name" value="FAD/NAD(P)-binding domain"/>
    <property type="match status" value="1"/>
</dbReference>
<evidence type="ECO:0000313" key="3">
    <source>
        <dbReference type="Proteomes" id="UP000177870"/>
    </source>
</evidence>
<dbReference type="SUPFAM" id="SSF48239">
    <property type="entry name" value="Terpenoid cyclases/Protein prenyltransferases"/>
    <property type="match status" value="1"/>
</dbReference>
<dbReference type="OrthoDB" id="4673451at2"/>
<dbReference type="Gene3D" id="3.90.660.10">
    <property type="match status" value="1"/>
</dbReference>
<feature type="domain" description="Amine oxidase" evidence="1">
    <location>
        <begin position="176"/>
        <end position="405"/>
    </location>
</feature>
<dbReference type="InterPro" id="IPR008930">
    <property type="entry name" value="Terpenoid_cyclase/PrenylTrfase"/>
</dbReference>
<dbReference type="AlphaFoldDB" id="A0A1D8TKS9"/>
<evidence type="ECO:0000259" key="1">
    <source>
        <dbReference type="Pfam" id="PF01593"/>
    </source>
</evidence>
<dbReference type="Gene3D" id="3.50.50.60">
    <property type="entry name" value="FAD/NAD(P)-binding domain"/>
    <property type="match status" value="2"/>
</dbReference>
<accession>A0A1D8TKS9</accession>
<organism evidence="2 3">
    <name type="scientific">Moorena producens PAL-8-15-08-1</name>
    <dbReference type="NCBI Taxonomy" id="1458985"/>
    <lineage>
        <taxon>Bacteria</taxon>
        <taxon>Bacillati</taxon>
        <taxon>Cyanobacteriota</taxon>
        <taxon>Cyanophyceae</taxon>
        <taxon>Coleofasciculales</taxon>
        <taxon>Coleofasciculaceae</taxon>
        <taxon>Moorena</taxon>
    </lineage>
</organism>
<dbReference type="Pfam" id="PF13450">
    <property type="entry name" value="NAD_binding_8"/>
    <property type="match status" value="1"/>
</dbReference>
<dbReference type="Gene3D" id="1.50.10.20">
    <property type="match status" value="1"/>
</dbReference>
<reference evidence="3" key="1">
    <citation type="submission" date="2016-10" db="EMBL/GenBank/DDBJ databases">
        <title>Comparative genomics uncovers the prolific and rare metabolic potential of the cyanobacterial genus Moorea.</title>
        <authorList>
            <person name="Leao T."/>
            <person name="Castelao G."/>
            <person name="Korobeynikov A."/>
            <person name="Monroe E.A."/>
            <person name="Podell S."/>
            <person name="Glukhov E."/>
            <person name="Allen E."/>
            <person name="Gerwick W.H."/>
            <person name="Gerwick L."/>
        </authorList>
    </citation>
    <scope>NUCLEOTIDE SEQUENCE [LARGE SCALE GENOMIC DNA]</scope>
    <source>
        <strain evidence="3">PAL-8-15-08-1</strain>
    </source>
</reference>
<dbReference type="GO" id="GO:0016491">
    <property type="term" value="F:oxidoreductase activity"/>
    <property type="evidence" value="ECO:0007669"/>
    <property type="project" value="InterPro"/>
</dbReference>
<gene>
    <name evidence="2" type="ORF">BJP34_00875</name>
</gene>
<dbReference type="InterPro" id="IPR036188">
    <property type="entry name" value="FAD/NAD-bd_sf"/>
</dbReference>
<dbReference type="InterPro" id="IPR002937">
    <property type="entry name" value="Amino_oxidase"/>
</dbReference>
<dbReference type="KEGG" id="mpro:BJP34_00875"/>